<keyword evidence="4" id="KW-0804">Transcription</keyword>
<dbReference type="CDD" id="cd12148">
    <property type="entry name" value="fungal_TF_MHR"/>
    <property type="match status" value="1"/>
</dbReference>
<evidence type="ECO:0000256" key="2">
    <source>
        <dbReference type="ARBA" id="ARBA00022723"/>
    </source>
</evidence>
<evidence type="ECO:0000256" key="6">
    <source>
        <dbReference type="SAM" id="MobiDB-lite"/>
    </source>
</evidence>
<evidence type="ECO:0000256" key="3">
    <source>
        <dbReference type="ARBA" id="ARBA00023015"/>
    </source>
</evidence>
<dbReference type="Proteomes" id="UP001172159">
    <property type="component" value="Unassembled WGS sequence"/>
</dbReference>
<evidence type="ECO:0000256" key="4">
    <source>
        <dbReference type="ARBA" id="ARBA00023163"/>
    </source>
</evidence>
<dbReference type="GO" id="GO:0000981">
    <property type="term" value="F:DNA-binding transcription factor activity, RNA polymerase II-specific"/>
    <property type="evidence" value="ECO:0007669"/>
    <property type="project" value="InterPro"/>
</dbReference>
<dbReference type="GO" id="GO:0008270">
    <property type="term" value="F:zinc ion binding"/>
    <property type="evidence" value="ECO:0007669"/>
    <property type="project" value="InterPro"/>
</dbReference>
<feature type="compositionally biased region" description="Low complexity" evidence="6">
    <location>
        <begin position="379"/>
        <end position="411"/>
    </location>
</feature>
<feature type="domain" description="Xylanolytic transcriptional activator regulatory" evidence="7">
    <location>
        <begin position="112"/>
        <end position="282"/>
    </location>
</feature>
<comment type="subcellular location">
    <subcellularLocation>
        <location evidence="1">Nucleus</location>
    </subcellularLocation>
</comment>
<dbReference type="PANTHER" id="PTHR47338">
    <property type="entry name" value="ZN(II)2CYS6 TRANSCRIPTION FACTOR (EUROFUNG)-RELATED"/>
    <property type="match status" value="1"/>
</dbReference>
<comment type="caution">
    <text evidence="8">The sequence shown here is derived from an EMBL/GenBank/DDBJ whole genome shotgun (WGS) entry which is preliminary data.</text>
</comment>
<protein>
    <recommendedName>
        <fullName evidence="7">Xylanolytic transcriptional activator regulatory domain-containing protein</fullName>
    </recommendedName>
</protein>
<evidence type="ECO:0000256" key="5">
    <source>
        <dbReference type="ARBA" id="ARBA00023242"/>
    </source>
</evidence>
<feature type="region of interest" description="Disordered" evidence="6">
    <location>
        <begin position="379"/>
        <end position="415"/>
    </location>
</feature>
<sequence length="660" mass="73649">MYPSHEAQTRPQSPSTVDASPGHQDNPIPITVQTVCDALKISRGVYDLLMECYFANMTSFSLFRPGSIEPKFAMMQFHSDAEALIAAIFSFSTRHCQDREDCPSPTYFSKIAYSKLDESVDSYGDNPPPFWLLQAGILVTFYQLTMSVRSRSWKKLGDCIRYSYDLNLHMVDANHDPAKDKNPLNIQRWSLMEERRRAWWAVWEMDVFASTIRRLPTAIDPEMNLTMLPVPDSCWFNDVYQESCFLVQDCSLRWKHLAQSGNQSAKAWFIVMNSLMRNTQRIVYPAGSALQSMNENHAETNQDELNIMANTLYCTVASFPASLVYQGETLDFRPKASDGSNPRQDHADKYALHLMTQLCRFMIYHHKICARTPWLSSQSQHQKPSSSSSTNDNNNNTNPPDPTTTTPITDPQAAAHQQSITSEWSNYMSASSEIVTVVRNSSHNHFRYVNPFLVNTLWFAAAAQCACKVFGPPSFNKRLTISNLDLLKLTIDRYISFWGGMENLKGKLARIETALQSLMSGTNGKAPNDHEHRQQHLPERRQQPSVSNQGSNGGGPSINDLATVAMQRLPGAVGDTTGAAASPLLVSIPGIGPPPLNPWSTFGPTDVCDFSNQPQFTTGLTPGAGPNFYGHHGVGGDPMDFSPFGLEELLMASIMMDSQI</sequence>
<feature type="compositionally biased region" description="Polar residues" evidence="6">
    <location>
        <begin position="9"/>
        <end position="18"/>
    </location>
</feature>
<dbReference type="InterPro" id="IPR007219">
    <property type="entry name" value="XnlR_reg_dom"/>
</dbReference>
<keyword evidence="3" id="KW-0805">Transcription regulation</keyword>
<organism evidence="8 9">
    <name type="scientific">Apiosordaria backusii</name>
    <dbReference type="NCBI Taxonomy" id="314023"/>
    <lineage>
        <taxon>Eukaryota</taxon>
        <taxon>Fungi</taxon>
        <taxon>Dikarya</taxon>
        <taxon>Ascomycota</taxon>
        <taxon>Pezizomycotina</taxon>
        <taxon>Sordariomycetes</taxon>
        <taxon>Sordariomycetidae</taxon>
        <taxon>Sordariales</taxon>
        <taxon>Lasiosphaeriaceae</taxon>
        <taxon>Apiosordaria</taxon>
    </lineage>
</organism>
<keyword evidence="9" id="KW-1185">Reference proteome</keyword>
<evidence type="ECO:0000259" key="7">
    <source>
        <dbReference type="Pfam" id="PF04082"/>
    </source>
</evidence>
<evidence type="ECO:0000313" key="9">
    <source>
        <dbReference type="Proteomes" id="UP001172159"/>
    </source>
</evidence>
<dbReference type="GO" id="GO:0003677">
    <property type="term" value="F:DNA binding"/>
    <property type="evidence" value="ECO:0007669"/>
    <property type="project" value="InterPro"/>
</dbReference>
<dbReference type="GO" id="GO:0005634">
    <property type="term" value="C:nucleus"/>
    <property type="evidence" value="ECO:0007669"/>
    <property type="project" value="UniProtKB-SubCell"/>
</dbReference>
<feature type="region of interest" description="Disordered" evidence="6">
    <location>
        <begin position="1"/>
        <end position="24"/>
    </location>
</feature>
<accession>A0AA40B2N3</accession>
<name>A0AA40B2N3_9PEZI</name>
<evidence type="ECO:0000256" key="1">
    <source>
        <dbReference type="ARBA" id="ARBA00004123"/>
    </source>
</evidence>
<keyword evidence="5" id="KW-0539">Nucleus</keyword>
<feature type="compositionally biased region" description="Basic and acidic residues" evidence="6">
    <location>
        <begin position="527"/>
        <end position="542"/>
    </location>
</feature>
<dbReference type="AlphaFoldDB" id="A0AA40B2N3"/>
<keyword evidence="2" id="KW-0479">Metal-binding</keyword>
<dbReference type="Pfam" id="PF04082">
    <property type="entry name" value="Fungal_trans"/>
    <property type="match status" value="1"/>
</dbReference>
<dbReference type="PANTHER" id="PTHR47338:SF10">
    <property type="entry name" value="TRANSCRIPTION FACTOR DOMAIN-CONTAINING PROTEIN-RELATED"/>
    <property type="match status" value="1"/>
</dbReference>
<proteinExistence type="predicted"/>
<evidence type="ECO:0000313" key="8">
    <source>
        <dbReference type="EMBL" id="KAK0726521.1"/>
    </source>
</evidence>
<gene>
    <name evidence="8" type="ORF">B0T21DRAFT_385744</name>
</gene>
<dbReference type="EMBL" id="JAUKTV010000010">
    <property type="protein sequence ID" value="KAK0726521.1"/>
    <property type="molecule type" value="Genomic_DNA"/>
</dbReference>
<feature type="region of interest" description="Disordered" evidence="6">
    <location>
        <begin position="520"/>
        <end position="560"/>
    </location>
</feature>
<reference evidence="8" key="1">
    <citation type="submission" date="2023-06" db="EMBL/GenBank/DDBJ databases">
        <title>Genome-scale phylogeny and comparative genomics of the fungal order Sordariales.</title>
        <authorList>
            <consortium name="Lawrence Berkeley National Laboratory"/>
            <person name="Hensen N."/>
            <person name="Bonometti L."/>
            <person name="Westerberg I."/>
            <person name="Brannstrom I.O."/>
            <person name="Guillou S."/>
            <person name="Cros-Aarteil S."/>
            <person name="Calhoun S."/>
            <person name="Haridas S."/>
            <person name="Kuo A."/>
            <person name="Mondo S."/>
            <person name="Pangilinan J."/>
            <person name="Riley R."/>
            <person name="Labutti K."/>
            <person name="Andreopoulos B."/>
            <person name="Lipzen A."/>
            <person name="Chen C."/>
            <person name="Yanf M."/>
            <person name="Daum C."/>
            <person name="Ng V."/>
            <person name="Clum A."/>
            <person name="Steindorff A."/>
            <person name="Ohm R."/>
            <person name="Martin F."/>
            <person name="Silar P."/>
            <person name="Natvig D."/>
            <person name="Lalanne C."/>
            <person name="Gautier V."/>
            <person name="Ament-Velasquez S.L."/>
            <person name="Kruys A."/>
            <person name="Hutchinson M.I."/>
            <person name="Powell A.J."/>
            <person name="Barry K."/>
            <person name="Miller A.N."/>
            <person name="Grigoriev I.V."/>
            <person name="Debuchy R."/>
            <person name="Gladieux P."/>
            <person name="Thoren M.H."/>
            <person name="Johannesson H."/>
        </authorList>
    </citation>
    <scope>NUCLEOTIDE SEQUENCE</scope>
    <source>
        <strain evidence="8">CBS 540.89</strain>
    </source>
</reference>
<dbReference type="InterPro" id="IPR050815">
    <property type="entry name" value="TF_fung"/>
</dbReference>
<dbReference type="GO" id="GO:0006351">
    <property type="term" value="P:DNA-templated transcription"/>
    <property type="evidence" value="ECO:0007669"/>
    <property type="project" value="InterPro"/>
</dbReference>